<dbReference type="InterPro" id="IPR040840">
    <property type="entry name" value="TcA_TcB_BD"/>
</dbReference>
<name>A0A2V2Z1J6_9BACL</name>
<reference evidence="5 6" key="1">
    <citation type="submission" date="2018-05" db="EMBL/GenBank/DDBJ databases">
        <title>Genomic Encyclopedia of Type Strains, Phase III (KMG-III): the genomes of soil and plant-associated and newly described type strains.</title>
        <authorList>
            <person name="Whitman W."/>
        </authorList>
    </citation>
    <scope>NUCLEOTIDE SEQUENCE [LARGE SCALE GENOMIC DNA]</scope>
    <source>
        <strain evidence="5 6">CECT 5696</strain>
    </source>
</reference>
<feature type="domain" description="ABC toxin N-terminal" evidence="4">
    <location>
        <begin position="914"/>
        <end position="1036"/>
    </location>
</feature>
<dbReference type="InterPro" id="IPR018003">
    <property type="entry name" value="Insecticidal_toxin/plasmid_vir"/>
</dbReference>
<dbReference type="OrthoDB" id="9781691at2"/>
<keyword evidence="6" id="KW-1185">Reference proteome</keyword>
<evidence type="ECO:0000256" key="1">
    <source>
        <dbReference type="ARBA" id="ARBA00023026"/>
    </source>
</evidence>
<comment type="caution">
    <text evidence="5">The sequence shown here is derived from an EMBL/GenBank/DDBJ whole genome shotgun (WGS) entry which is preliminary data.</text>
</comment>
<dbReference type="Pfam" id="PF18413">
    <property type="entry name" value="Neuraminidase"/>
    <property type="match status" value="1"/>
</dbReference>
<keyword evidence="1" id="KW-0843">Virulence</keyword>
<dbReference type="Pfam" id="PF18276">
    <property type="entry name" value="TcA_TcB_BD"/>
    <property type="match status" value="1"/>
</dbReference>
<feature type="domain" description="Neuraminidase-like" evidence="3">
    <location>
        <begin position="1067"/>
        <end position="1187"/>
    </location>
</feature>
<dbReference type="InterPro" id="IPR041079">
    <property type="entry name" value="Neuraminidase-like"/>
</dbReference>
<accession>A0A2V2Z1J6</accession>
<evidence type="ECO:0000313" key="6">
    <source>
        <dbReference type="Proteomes" id="UP000246635"/>
    </source>
</evidence>
<proteinExistence type="predicted"/>
<evidence type="ECO:0000313" key="5">
    <source>
        <dbReference type="EMBL" id="PWW01255.1"/>
    </source>
</evidence>
<evidence type="ECO:0000259" key="4">
    <source>
        <dbReference type="Pfam" id="PF20220"/>
    </source>
</evidence>
<gene>
    <name evidence="5" type="ORF">DFQ01_110145</name>
</gene>
<dbReference type="Proteomes" id="UP000246635">
    <property type="component" value="Unassembled WGS sequence"/>
</dbReference>
<dbReference type="Pfam" id="PF03538">
    <property type="entry name" value="VRP1"/>
    <property type="match status" value="1"/>
</dbReference>
<organism evidence="5 6">
    <name type="scientific">Paenibacillus cellulosilyticus</name>
    <dbReference type="NCBI Taxonomy" id="375489"/>
    <lineage>
        <taxon>Bacteria</taxon>
        <taxon>Bacillati</taxon>
        <taxon>Bacillota</taxon>
        <taxon>Bacilli</taxon>
        <taxon>Bacillales</taxon>
        <taxon>Paenibacillaceae</taxon>
        <taxon>Paenibacillus</taxon>
    </lineage>
</organism>
<dbReference type="InterPro" id="IPR046839">
    <property type="entry name" value="ABC_toxin_N"/>
</dbReference>
<protein>
    <submittedName>
        <fullName evidence="5">Virulence plasmid A protein</fullName>
    </submittedName>
</protein>
<feature type="domain" description="Tc toxin complex TcA C-terminal TcB-binding" evidence="2">
    <location>
        <begin position="2283"/>
        <end position="2577"/>
    </location>
</feature>
<dbReference type="RefSeq" id="WP_110044738.1">
    <property type="nucleotide sequence ID" value="NZ_CP054613.1"/>
</dbReference>
<evidence type="ECO:0000259" key="2">
    <source>
        <dbReference type="Pfam" id="PF18276"/>
    </source>
</evidence>
<dbReference type="EMBL" id="QGTQ01000010">
    <property type="protein sequence ID" value="PWW01255.1"/>
    <property type="molecule type" value="Genomic_DNA"/>
</dbReference>
<dbReference type="Pfam" id="PF20220">
    <property type="entry name" value="ABC_toxin_N"/>
    <property type="match status" value="1"/>
</dbReference>
<evidence type="ECO:0000259" key="3">
    <source>
        <dbReference type="Pfam" id="PF18413"/>
    </source>
</evidence>
<sequence length="2753" mass="308177">MKTTDALKTADPLIGAFLYANPDFDTRTFVFNDPDAVSGLHWPDGADEATRNRTIDRLKGYQRLLKICPDVESASLLLKGDARMRFDNKDVAASAVLDSAHKIAAISPDHFVRSYAPLLGDGGEQKAKQIHRNALHVRTQAIHQWASLHQVMAPHTQALAVNHFADEIVQATREMPSYDQLFESLSYCNCDECRSILGPAAYFVDLMRIVSQYITKPNEDTVPKGMMLCERRPDLAEIELTCDNTNQTVPYLNIVNAILEATVKGGYAEKADLYKTMAMQAYPFELPFHLPLAQIRIYLKRLNVEWADIYSAFNELDRYWAAAKLDISPEEWNLLVVSDTTEESLQKYFGVTELNTLMNVSTFCAQTGLKLTDLLSLFQQNLSQAELDAGLSAQLFINHGASQPLRIDAEGDGMIIHADNGSWDRIHRFLRLSSKLGWSYAELDWALKCVSGGKGDLNEETLIGLAMLKQFQERYDVSLDIACALVFDLRTYGGGRDSAFADTPFDHIFNGKGLATYHPKDEMDAAHYKLNPLYTTMPALWEPGETTGKHQQLTSWIAGGLGIKPEGLRALAAAIYPNITPIPVTVSVLSGLNRHVVLAAKCKLPLVQYTKFIQLFQFASGTLDTTDVGNLIDKASQLRRSRLNVFELDYIVSGAESPFVAIPYQAQDIAPWMTSLSKLVRSTAADAETRTNELTEQLLVQLARFSGVHTDLMRAIQGLLGLNLVNLFLTSPLAGAREMTTIARLLVLVRKLNLTNDDLNSIRRNPAAYGIDMANGWTPENMLDLFTLMEWKDKSGDASGKINVFMCAENTNDRADVLSDLMASDSSTIGWLLGAFSQENRIVSLTTIQRIVDLIAATGTDLEYLRSLQTMARCQTEPNWDDYQKIAEVTLSFVRAKLAAPTNWDRLFSQIDGEVQEQKRSALVNAAIIQLGKSPDTAWIRNTRDLYEYLLIDVEMSGVAQISSIKEALNAVQLYLLRCRERLESGIVHLDIPVVWWEWMMNYQLWEANRKIFLYPENYIDPAYRKSKTQLFNELENTLKQNEITRDTTEAAFKKYLDRFAELAKLKYVDAYYCNVSDENRDDAPTLFLVARTETKPYKYYYIVRESESTWSEWQEIGISINAETVTPVYAFNKLFLFWIEQKNYNDKQNGQHGNGNSQKVSKIGIRYSFYNFSGKWVQPQSLADDIVYAVDGNAYRASYDTIFPASMFESNQLWWNKVYPLKIESGSYLTPGIGNNPFEKIVLLYGPMLDLEEQPDVGTMIAPTSTDATVLAFESQLHRALAHFTKAKSYGNSGHLPVFDALIINDDLEAGFLTKSDEFVVLERDSTKSQPQLIPNADRGAGRLNLIESNQIILENYLLDQSSGPNPVVLPTRLSPSSFITKDAIVNMDAAFSASIYERLTIGSYVQSNGVPKTDIDFNQLDADLHAFLQGKGQVEARVAFIVESVFRASGTPWISTAIRDKSFNTSTVKNHSNAFVFKEDKEAILLLDTNLSTPPISRALFNADTIFISDDFISRKPSDDFSPKGSPITKEGAEAIYKVLMSTGCLDASGRLVSWANSQSIDEALSGQGNDDQRYSVINILLHTTMFGKSSFQAPPPIDIKPKGSEEIFEQLIQLGNLDMNGRLMANIDFYDLMESLRTLFKEQPNMEQKVRYVADLMYQYPFPTAIGYLDEQNKAADYCKVKYEAIRLTSAAVHRLSRTLFTGGVDALLSLQSQQIPIESELPFQRFQLSESRVIAPEAKDGAQVDFAGAYGQYYWELFFHAPMYIAGLLKTNQQYQDAEKWYQYIFNPTLPKTQLTADSFQTSTLGPRDSSRIFKVLSDKQIITPAGSVCSSFNAQTDLSGFLRFLTESQIDSVRNILLNSMLSTAVARFWQFQPFRNHTLESLKDQLQNAREIAAYNQDPFDPHAIARLRIGAYEKAVLMQYIDNLLKWGDSLFTHYTWESNVAATMHYVHAQNLLGPRPDNRGSCEKPKVEKFSDIYRRYENNIPQFFIELEHSLDTPAVTMTFSPVNALDTYFNVPGNANLISYWDKVEDRLFKIRHSLNINGLPQPMPLFEPQIDPSLLVRAVGTTGDVAAALANGTQSIPYYRFAFMLERARNIAGAATQLGNALLSALEKRDAEALALLHSTHERNILAMTTLLKEKQIEENEAMIDSLQQSLDSAKKRSDHYKTLMDEDMNAMEISDLVLRDLALGLQLTAVATNGITIGGYLTPNIFGLADGGFSVGDAIRAGAEMASGGAAALDQTAGMINTKAGYIRRSEEWELQHKTADYEVKQIQSQLIASQARAEILQRELAIHDKSIKQESDYESFLASKFTNEELYQWMVGRLSTIYFQTYQLAVNTALQAQAAYQYETNRDDTFLGFDYWNGMRRGLLAGENLMLALNQMEKSYVDNHSRYLEIEKTVSLLHLDPVKFIGFKGGVPGATKGLLSFELSEQLFDYDFPGHYCRQIKSISVTIPAVIGPYQNMNAILRQESSATAVSATSKAVAYMLDPSKGVPDDQSVRTNWVPDQQIVLTRGVSDAGLFVLDFRDERYLPFEGTGAVSKWTLSMPPETNRFDFSTLTDILVKIQYTAQDGGRSFRDEVKGLLHADNPPYPYLPTKLFELKAMYPREWNNFISGPTQDGIRQIMFPLTDSIVLPYLKDVSLLSISVILLTPKGKVISDLAAGSPFVLLNVGKGQSIPVPIINNVGTAVLKECCPDSASCRLNVDVKAAPADILADGVLDPLALLGIAVVITYQSNVFGKESRGV</sequence>